<dbReference type="Gene3D" id="3.40.50.1820">
    <property type="entry name" value="alpha/beta hydrolase"/>
    <property type="match status" value="2"/>
</dbReference>
<organism evidence="3 4">
    <name type="scientific">Hibiscus syriacus</name>
    <name type="common">Rose of Sharon</name>
    <dbReference type="NCBI Taxonomy" id="106335"/>
    <lineage>
        <taxon>Eukaryota</taxon>
        <taxon>Viridiplantae</taxon>
        <taxon>Streptophyta</taxon>
        <taxon>Embryophyta</taxon>
        <taxon>Tracheophyta</taxon>
        <taxon>Spermatophyta</taxon>
        <taxon>Magnoliopsida</taxon>
        <taxon>eudicotyledons</taxon>
        <taxon>Gunneridae</taxon>
        <taxon>Pentapetalae</taxon>
        <taxon>rosids</taxon>
        <taxon>malvids</taxon>
        <taxon>Malvales</taxon>
        <taxon>Malvaceae</taxon>
        <taxon>Malvoideae</taxon>
        <taxon>Hibiscus</taxon>
    </lineage>
</organism>
<proteinExistence type="inferred from homology"/>
<dbReference type="SUPFAM" id="SSF53474">
    <property type="entry name" value="alpha/beta-Hydrolases"/>
    <property type="match status" value="2"/>
</dbReference>
<evidence type="ECO:0000256" key="1">
    <source>
        <dbReference type="ARBA" id="ARBA00009431"/>
    </source>
</evidence>
<accession>A0A6A2XCP2</accession>
<feature type="compositionally biased region" description="Low complexity" evidence="2">
    <location>
        <begin position="257"/>
        <end position="267"/>
    </location>
</feature>
<evidence type="ECO:0000256" key="2">
    <source>
        <dbReference type="SAM" id="MobiDB-lite"/>
    </source>
</evidence>
<gene>
    <name evidence="3" type="ORF">F3Y22_tig00111783pilonHSYRG00504</name>
</gene>
<dbReference type="PANTHER" id="PTHR11802:SF470">
    <property type="entry name" value="CARBOXYPEPTIDASE"/>
    <property type="match status" value="1"/>
</dbReference>
<comment type="similarity">
    <text evidence="1">Belongs to the peptidase S10 family.</text>
</comment>
<dbReference type="GO" id="GO:0004185">
    <property type="term" value="F:serine-type carboxypeptidase activity"/>
    <property type="evidence" value="ECO:0007669"/>
    <property type="project" value="InterPro"/>
</dbReference>
<feature type="region of interest" description="Disordered" evidence="2">
    <location>
        <begin position="257"/>
        <end position="283"/>
    </location>
</feature>
<reference evidence="3" key="1">
    <citation type="submission" date="2019-09" db="EMBL/GenBank/DDBJ databases">
        <title>Draft genome information of white flower Hibiscus syriacus.</title>
        <authorList>
            <person name="Kim Y.-M."/>
        </authorList>
    </citation>
    <scope>NUCLEOTIDE SEQUENCE [LARGE SCALE GENOMIC DNA]</scope>
    <source>
        <strain evidence="3">YM2019G1</strain>
    </source>
</reference>
<dbReference type="GO" id="GO:0006508">
    <property type="term" value="P:proteolysis"/>
    <property type="evidence" value="ECO:0007669"/>
    <property type="project" value="InterPro"/>
</dbReference>
<dbReference type="PANTHER" id="PTHR11802">
    <property type="entry name" value="SERINE PROTEASE FAMILY S10 SERINE CARBOXYPEPTIDASE"/>
    <property type="match status" value="1"/>
</dbReference>
<protein>
    <submittedName>
        <fullName evidence="3">Serine carboxypeptidase-like 40, putative isoform 2</fullName>
    </submittedName>
</protein>
<dbReference type="GO" id="GO:0005773">
    <property type="term" value="C:vacuole"/>
    <property type="evidence" value="ECO:0007669"/>
    <property type="project" value="TreeGrafter"/>
</dbReference>
<dbReference type="InterPro" id="IPR001563">
    <property type="entry name" value="Peptidase_S10"/>
</dbReference>
<dbReference type="Proteomes" id="UP000436088">
    <property type="component" value="Unassembled WGS sequence"/>
</dbReference>
<name>A0A6A2XCP2_HIBSY</name>
<sequence>MYLLGHRLIVYGEANEAQVLDNILSSCLSKKPSPAMQFSARFYINGNNIQPQDGSMESDKISALPGQPDGVDFNQYSGYVTVDSKAGRALFYYFAKSPENSSTNPLVSWFNRGPACSSLIGAMTELGPSDGECNLRRIPGRGRLSYSNTTSIISVWVTKVRKKDAYTFLVNWLESYSILHGWTDKATTILPIIKNLMSNGIRIWLYSSDLDSVGPVTSTRYAIDKLKLPIKTACVHGSPMGSPVASLFSRFRSDVRSTTMSPSSPTTGDLSPSTTTSCFRSEPDPYRRPMLSHRCSSVWEKSAVHPEPAIVVTRCHPHMGLFLVQGVLQNWVDSTRLHDPPRPLTPSSIVVVTVLEYSSNPIGQPNLLTSLTNSGSTRNSANNLPSLDKLNCAKRARNSIIDFQIKAFTTTFSFPGDDGTRKLQPCPPAPRHIIGHSMKKLTEEEHFSSDNVNLQRPMEQMRTQLDDLLHVQASLSYSDSHLSFLTVAAKEKEGRKKREELYLRREQATAVLLHRLPTDLPWCPP</sequence>
<evidence type="ECO:0000313" key="4">
    <source>
        <dbReference type="Proteomes" id="UP000436088"/>
    </source>
</evidence>
<dbReference type="EMBL" id="VEPZ02001427">
    <property type="protein sequence ID" value="KAE8673491.1"/>
    <property type="molecule type" value="Genomic_DNA"/>
</dbReference>
<evidence type="ECO:0000313" key="3">
    <source>
        <dbReference type="EMBL" id="KAE8673491.1"/>
    </source>
</evidence>
<feature type="compositionally biased region" description="Polar residues" evidence="2">
    <location>
        <begin position="268"/>
        <end position="279"/>
    </location>
</feature>
<keyword evidence="4" id="KW-1185">Reference proteome</keyword>
<dbReference type="Pfam" id="PF00450">
    <property type="entry name" value="Peptidase_S10"/>
    <property type="match status" value="2"/>
</dbReference>
<comment type="caution">
    <text evidence="3">The sequence shown here is derived from an EMBL/GenBank/DDBJ whole genome shotgun (WGS) entry which is preliminary data.</text>
</comment>
<dbReference type="InterPro" id="IPR029058">
    <property type="entry name" value="AB_hydrolase_fold"/>
</dbReference>
<dbReference type="AlphaFoldDB" id="A0A6A2XCP2"/>